<dbReference type="AlphaFoldDB" id="A0A154ME84"/>
<sequence length="164" mass="17588">MTAKTERVRRIGWYAALGVASLVTVLCGSLLFAAIRNDNAIEAQLGQATAQVESVTFDRTIINFATPDGIVHSPANGVLYPAGLAAEQLVNIEYDVSDPELARVAGRSAVNTLLPLGSMVFFTWLIAGPLLWWIRRQRLAYRRSLAEASVAEAVPAPEPAAPTA</sequence>
<keyword evidence="5" id="KW-1185">Reference proteome</keyword>
<protein>
    <recommendedName>
        <fullName evidence="6">DUF3592 domain-containing protein</fullName>
    </recommendedName>
</protein>
<evidence type="ECO:0000313" key="2">
    <source>
        <dbReference type="EMBL" id="KZB81919.1"/>
    </source>
</evidence>
<keyword evidence="1" id="KW-0812">Transmembrane</keyword>
<evidence type="ECO:0000256" key="1">
    <source>
        <dbReference type="SAM" id="Phobius"/>
    </source>
</evidence>
<evidence type="ECO:0000313" key="4">
    <source>
        <dbReference type="Proteomes" id="UP000076321"/>
    </source>
</evidence>
<dbReference type="RefSeq" id="WP_061980086.1">
    <property type="nucleotide sequence ID" value="NZ_FOPQ01000001.1"/>
</dbReference>
<comment type="caution">
    <text evidence="2">The sequence shown here is derived from an EMBL/GenBank/DDBJ whole genome shotgun (WGS) entry which is preliminary data.</text>
</comment>
<accession>A0A154ME84</accession>
<dbReference type="EMBL" id="LQCI01000034">
    <property type="protein sequence ID" value="KZB81919.1"/>
    <property type="molecule type" value="Genomic_DNA"/>
</dbReference>
<dbReference type="Proteomes" id="UP000186883">
    <property type="component" value="Unassembled WGS sequence"/>
</dbReference>
<proteinExistence type="predicted"/>
<evidence type="ECO:0000313" key="3">
    <source>
        <dbReference type="EMBL" id="OKA06010.1"/>
    </source>
</evidence>
<reference evidence="2 4" key="1">
    <citation type="submission" date="2015-12" db="EMBL/GenBank/DDBJ databases">
        <title>Amycolatopsis regifaucium genome sequencing and assembly.</title>
        <authorList>
            <person name="Mayilraj S."/>
        </authorList>
    </citation>
    <scope>NUCLEOTIDE SEQUENCE [LARGE SCALE GENOMIC DNA]</scope>
    <source>
        <strain evidence="2 4">GY080</strain>
    </source>
</reference>
<keyword evidence="1" id="KW-1133">Transmembrane helix</keyword>
<reference evidence="3 5" key="2">
    <citation type="submission" date="2016-11" db="EMBL/GenBank/DDBJ databases">
        <title>Genome sequencing of Amycolatopsis regifaucium.</title>
        <authorList>
            <person name="Mayilraj S."/>
            <person name="Kaur N."/>
        </authorList>
    </citation>
    <scope>NUCLEOTIDE SEQUENCE [LARGE SCALE GENOMIC DNA]</scope>
    <source>
        <strain evidence="3 5">GY080</strain>
    </source>
</reference>
<dbReference type="EMBL" id="LOBU02000015">
    <property type="protein sequence ID" value="OKA06010.1"/>
    <property type="molecule type" value="Genomic_DNA"/>
</dbReference>
<name>A0A154ME84_9PSEU</name>
<organism evidence="2 4">
    <name type="scientific">Amycolatopsis regifaucium</name>
    <dbReference type="NCBI Taxonomy" id="546365"/>
    <lineage>
        <taxon>Bacteria</taxon>
        <taxon>Bacillati</taxon>
        <taxon>Actinomycetota</taxon>
        <taxon>Actinomycetes</taxon>
        <taxon>Pseudonocardiales</taxon>
        <taxon>Pseudonocardiaceae</taxon>
        <taxon>Amycolatopsis</taxon>
    </lineage>
</organism>
<feature type="transmembrane region" description="Helical" evidence="1">
    <location>
        <begin position="12"/>
        <end position="35"/>
    </location>
</feature>
<dbReference type="Proteomes" id="UP000076321">
    <property type="component" value="Unassembled WGS sequence"/>
</dbReference>
<gene>
    <name evidence="3" type="ORF">ATP06_0222875</name>
    <name evidence="2" type="ORF">AVL48_08120</name>
</gene>
<evidence type="ECO:0000313" key="5">
    <source>
        <dbReference type="Proteomes" id="UP000186883"/>
    </source>
</evidence>
<dbReference type="OrthoDB" id="4426042at2"/>
<evidence type="ECO:0008006" key="6">
    <source>
        <dbReference type="Google" id="ProtNLM"/>
    </source>
</evidence>
<feature type="transmembrane region" description="Helical" evidence="1">
    <location>
        <begin position="113"/>
        <end position="134"/>
    </location>
</feature>
<keyword evidence="1" id="KW-0472">Membrane</keyword>